<feature type="region of interest" description="Disordered" evidence="3">
    <location>
        <begin position="1"/>
        <end position="555"/>
    </location>
</feature>
<dbReference type="eggNOG" id="KOG2590">
    <property type="taxonomic scope" value="Eukaryota"/>
</dbReference>
<dbReference type="Gene3D" id="1.10.10.10">
    <property type="entry name" value="Winged helix-like DNA-binding domain superfamily/Winged helix DNA-binding domain"/>
    <property type="match status" value="1"/>
</dbReference>
<sequence length="815" mass="86424">MSTFSYAQAAKGQLSTASSAPQPAVSQAASTTSNQGADSSAPAGEAAASQSIAASTTSNDADVKSANTQSVTPDDSQNKSDSDIPSQSAQGAEIVQESAATDVAVSASTEKKQGAETPERRVKGGSARSDTSDNRKPRKGKKSKAADKDSDQEQTAEKEKEPEAPKVQLSEAPIPTVNIWVQRAKEAQTKTVQPVPARTSSTATANAQDSKAKTAASEVDNSGRSSVNVNKGQRKDVSKDAAEQAPRRHTARGGKAFEKTSGESLPSVADAASWPTPETAATEIKSQETVSKPAETEEASEDKADSGPKDKPKWVAIPFVPSAVFETPLPSRNPRGSKTGAPRGGRETGARGHAGLSNPAERTQASGAARASGEKFDGANGSKAAAAAPAKRADVDAGVSRDARKASGAAKEGLNTTPTINGADEPVKAAQSESKDQSQASETPNEKKSETRPDPSRESFTPAAKENNHHHVPKSEKRNNRGRGGHSGANGQGHRGHGGFGSNGQPFNGHMNSRQNSYPGNVSIGYGMPGGPTNGHSSRNSTSGGFYRGNGRNGRGNNVQAANWNVDPAMQAMPAMMAPQPYWYEQQNILAMLTRQLSYYFSVNNLLKDSYLRRCMDSQGYVFLDVIQNFTRIQQLTPDPHMLRIACVECPDVELVTGIEDNRDRIRRVKEWKTYVYPTGSRNEEVNFDEGPANVFKHDRSTMYPTPYMNQHHYPVESNGFYPNGAQFTGYGHDGFQPYGMMNGINGQTHPNGTPLSAEVPEFSPKNGSSASDAEQTKGAAGKENQVNGTKHLTNGTGMVNGHSHTNGTEPVTAQ</sequence>
<dbReference type="InterPro" id="IPR006630">
    <property type="entry name" value="La_HTH"/>
</dbReference>
<feature type="compositionally biased region" description="Polar residues" evidence="3">
    <location>
        <begin position="785"/>
        <end position="815"/>
    </location>
</feature>
<feature type="compositionally biased region" description="Polar residues" evidence="3">
    <location>
        <begin position="198"/>
        <end position="209"/>
    </location>
</feature>
<reference evidence="6" key="1">
    <citation type="journal article" date="2015" name="BMC Genomics">
        <title>Genomic and transcriptomic analysis of the endophytic fungus Pestalotiopsis fici reveals its lifestyle and high potential for synthesis of natural products.</title>
        <authorList>
            <person name="Wang X."/>
            <person name="Zhang X."/>
            <person name="Liu L."/>
            <person name="Xiang M."/>
            <person name="Wang W."/>
            <person name="Sun X."/>
            <person name="Che Y."/>
            <person name="Guo L."/>
            <person name="Liu G."/>
            <person name="Guo L."/>
            <person name="Wang C."/>
            <person name="Yin W.B."/>
            <person name="Stadler M."/>
            <person name="Zhang X."/>
            <person name="Liu X."/>
        </authorList>
    </citation>
    <scope>NUCLEOTIDE SEQUENCE [LARGE SCALE GENOMIC DNA]</scope>
    <source>
        <strain evidence="6">W106-1 / CGMCC3.15140</strain>
    </source>
</reference>
<dbReference type="SMART" id="SM00715">
    <property type="entry name" value="LA"/>
    <property type="match status" value="1"/>
</dbReference>
<feature type="compositionally biased region" description="Basic and acidic residues" evidence="3">
    <location>
        <begin position="301"/>
        <end position="313"/>
    </location>
</feature>
<organism evidence="5 6">
    <name type="scientific">Pestalotiopsis fici (strain W106-1 / CGMCC3.15140)</name>
    <dbReference type="NCBI Taxonomy" id="1229662"/>
    <lineage>
        <taxon>Eukaryota</taxon>
        <taxon>Fungi</taxon>
        <taxon>Dikarya</taxon>
        <taxon>Ascomycota</taxon>
        <taxon>Pezizomycotina</taxon>
        <taxon>Sordariomycetes</taxon>
        <taxon>Xylariomycetidae</taxon>
        <taxon>Amphisphaeriales</taxon>
        <taxon>Sporocadaceae</taxon>
        <taxon>Pestalotiopsis</taxon>
    </lineage>
</organism>
<feature type="compositionally biased region" description="Basic and acidic residues" evidence="3">
    <location>
        <begin position="466"/>
        <end position="479"/>
    </location>
</feature>
<gene>
    <name evidence="5" type="ORF">PFICI_01956</name>
</gene>
<feature type="compositionally biased region" description="Low complexity" evidence="3">
    <location>
        <begin position="378"/>
        <end position="390"/>
    </location>
</feature>
<proteinExistence type="predicted"/>
<dbReference type="Pfam" id="PF05383">
    <property type="entry name" value="La"/>
    <property type="match status" value="1"/>
</dbReference>
<feature type="compositionally biased region" description="Basic and acidic residues" evidence="3">
    <location>
        <begin position="233"/>
        <end position="246"/>
    </location>
</feature>
<feature type="compositionally biased region" description="Basic and acidic residues" evidence="3">
    <location>
        <begin position="391"/>
        <end position="405"/>
    </location>
</feature>
<dbReference type="HOGENOM" id="CLU_005100_1_0_1"/>
<dbReference type="SUPFAM" id="SSF46785">
    <property type="entry name" value="Winged helix' DNA-binding domain"/>
    <property type="match status" value="1"/>
</dbReference>
<feature type="domain" description="HTH La-type RNA-binding" evidence="4">
    <location>
        <begin position="583"/>
        <end position="677"/>
    </location>
</feature>
<accession>W3XPZ9</accession>
<feature type="compositionally biased region" description="Basic and acidic residues" evidence="3">
    <location>
        <begin position="444"/>
        <end position="457"/>
    </location>
</feature>
<feature type="compositionally biased region" description="Low complexity" evidence="3">
    <location>
        <begin position="15"/>
        <end position="55"/>
    </location>
</feature>
<dbReference type="GO" id="GO:0003723">
    <property type="term" value="F:RNA binding"/>
    <property type="evidence" value="ECO:0007669"/>
    <property type="project" value="UniProtKB-UniRule"/>
</dbReference>
<feature type="compositionally biased region" description="Basic and acidic residues" evidence="3">
    <location>
        <begin position="144"/>
        <end position="164"/>
    </location>
</feature>
<name>W3XPZ9_PESFW</name>
<protein>
    <recommendedName>
        <fullName evidence="4">HTH La-type RNA-binding domain-containing protein</fullName>
    </recommendedName>
</protein>
<dbReference type="Proteomes" id="UP000030651">
    <property type="component" value="Unassembled WGS sequence"/>
</dbReference>
<feature type="compositionally biased region" description="Polar residues" evidence="3">
    <location>
        <begin position="510"/>
        <end position="520"/>
    </location>
</feature>
<dbReference type="OMA" id="WPTPQVA"/>
<feature type="region of interest" description="Disordered" evidence="3">
    <location>
        <begin position="745"/>
        <end position="815"/>
    </location>
</feature>
<dbReference type="RefSeq" id="XP_007828728.1">
    <property type="nucleotide sequence ID" value="XM_007830537.1"/>
</dbReference>
<dbReference type="EMBL" id="KI912109">
    <property type="protein sequence ID" value="ETS88128.1"/>
    <property type="molecule type" value="Genomic_DNA"/>
</dbReference>
<feature type="compositionally biased region" description="Polar residues" evidence="3">
    <location>
        <begin position="534"/>
        <end position="544"/>
    </location>
</feature>
<feature type="compositionally biased region" description="Low complexity" evidence="3">
    <location>
        <begin position="98"/>
        <end position="108"/>
    </location>
</feature>
<feature type="compositionally biased region" description="Polar residues" evidence="3">
    <location>
        <begin position="745"/>
        <end position="755"/>
    </location>
</feature>
<dbReference type="InParanoid" id="W3XPZ9"/>
<evidence type="ECO:0000256" key="1">
    <source>
        <dbReference type="ARBA" id="ARBA00022884"/>
    </source>
</evidence>
<feature type="compositionally biased region" description="Polar residues" evidence="3">
    <location>
        <begin position="219"/>
        <end position="231"/>
    </location>
</feature>
<dbReference type="InterPro" id="IPR036390">
    <property type="entry name" value="WH_DNA-bd_sf"/>
</dbReference>
<keyword evidence="6" id="KW-1185">Reference proteome</keyword>
<dbReference type="AlphaFoldDB" id="W3XPZ9"/>
<dbReference type="STRING" id="1229662.W3XPZ9"/>
<dbReference type="InterPro" id="IPR036388">
    <property type="entry name" value="WH-like_DNA-bd_sf"/>
</dbReference>
<dbReference type="CDD" id="cd07323">
    <property type="entry name" value="LAM"/>
    <property type="match status" value="1"/>
</dbReference>
<dbReference type="GeneID" id="19266969"/>
<dbReference type="KEGG" id="pfy:PFICI_01956"/>
<feature type="compositionally biased region" description="Polar residues" evidence="3">
    <location>
        <begin position="56"/>
        <end position="75"/>
    </location>
</feature>
<evidence type="ECO:0000256" key="2">
    <source>
        <dbReference type="PROSITE-ProRule" id="PRU00332"/>
    </source>
</evidence>
<evidence type="ECO:0000313" key="5">
    <source>
        <dbReference type="EMBL" id="ETS88128.1"/>
    </source>
</evidence>
<dbReference type="OrthoDB" id="340227at2759"/>
<feature type="compositionally biased region" description="Basic and acidic residues" evidence="3">
    <location>
        <begin position="109"/>
        <end position="122"/>
    </location>
</feature>
<dbReference type="PROSITE" id="PS50961">
    <property type="entry name" value="HTH_LA"/>
    <property type="match status" value="1"/>
</dbReference>
<evidence type="ECO:0000259" key="4">
    <source>
        <dbReference type="PROSITE" id="PS50961"/>
    </source>
</evidence>
<keyword evidence="1 2" id="KW-0694">RNA-binding</keyword>
<evidence type="ECO:0000313" key="6">
    <source>
        <dbReference type="Proteomes" id="UP000030651"/>
    </source>
</evidence>
<evidence type="ECO:0000256" key="3">
    <source>
        <dbReference type="SAM" id="MobiDB-lite"/>
    </source>
</evidence>
<feature type="compositionally biased region" description="Gly residues" evidence="3">
    <location>
        <begin position="485"/>
        <end position="502"/>
    </location>
</feature>